<name>A0A2X2CXS0_PSELU</name>
<keyword evidence="4" id="KW-1185">Reference proteome</keyword>
<evidence type="ECO:0000313" key="3">
    <source>
        <dbReference type="Proteomes" id="UP000250443"/>
    </source>
</evidence>
<evidence type="ECO:0000313" key="1">
    <source>
        <dbReference type="EMBL" id="MBF8642543.1"/>
    </source>
</evidence>
<dbReference type="Proteomes" id="UP000626180">
    <property type="component" value="Unassembled WGS sequence"/>
</dbReference>
<evidence type="ECO:0000313" key="4">
    <source>
        <dbReference type="Proteomes" id="UP000626180"/>
    </source>
</evidence>
<dbReference type="AlphaFoldDB" id="A0A2X2CXS0"/>
<proteinExistence type="predicted"/>
<dbReference type="RefSeq" id="WP_010795831.1">
    <property type="nucleotide sequence ID" value="NZ_CP069262.1"/>
</dbReference>
<sequence>MSTDVSAPVLTYMKSQFLPLGFQVLEESEKGFAVRIFNQQSGITILEARRNSSPYQMSQAEAQVWVTGIKREIDNQFDIRRKNSLAKV</sequence>
<accession>A0A2X2CXS0</accession>
<protein>
    <recommendedName>
        <fullName evidence="5">DUF3509 domain-containing protein</fullName>
    </recommendedName>
</protein>
<dbReference type="EMBL" id="UAUF01000014">
    <property type="protein sequence ID" value="SPZ11824.1"/>
    <property type="molecule type" value="Genomic_DNA"/>
</dbReference>
<evidence type="ECO:0008006" key="5">
    <source>
        <dbReference type="Google" id="ProtNLM"/>
    </source>
</evidence>
<evidence type="ECO:0000313" key="2">
    <source>
        <dbReference type="EMBL" id="SPZ11824.1"/>
    </source>
</evidence>
<dbReference type="Proteomes" id="UP000250443">
    <property type="component" value="Unassembled WGS sequence"/>
</dbReference>
<dbReference type="EMBL" id="JADMCD010000010">
    <property type="protein sequence ID" value="MBF8642543.1"/>
    <property type="molecule type" value="Genomic_DNA"/>
</dbReference>
<reference evidence="2 3" key="1">
    <citation type="submission" date="2018-06" db="EMBL/GenBank/DDBJ databases">
        <authorList>
            <consortium name="Pathogen Informatics"/>
            <person name="Doyle S."/>
        </authorList>
    </citation>
    <scope>NUCLEOTIDE SEQUENCE [LARGE SCALE GENOMIC DNA]</scope>
    <source>
        <strain evidence="2 3">NCTC11842</strain>
    </source>
</reference>
<gene>
    <name evidence="1" type="ORF">IRZ65_17845</name>
    <name evidence="2" type="ORF">NCTC11842_04079</name>
</gene>
<organism evidence="2 3">
    <name type="scientific">Pseudomonas luteola</name>
    <dbReference type="NCBI Taxonomy" id="47886"/>
    <lineage>
        <taxon>Bacteria</taxon>
        <taxon>Pseudomonadati</taxon>
        <taxon>Pseudomonadota</taxon>
        <taxon>Gammaproteobacteria</taxon>
        <taxon>Pseudomonadales</taxon>
        <taxon>Pseudomonadaceae</taxon>
        <taxon>Pseudomonas</taxon>
    </lineage>
</organism>
<reference evidence="1 4" key="2">
    <citation type="submission" date="2020-10" db="EMBL/GenBank/DDBJ databases">
        <title>Genome sequences of Pseudomonas isolates.</title>
        <authorList>
            <person name="Wessels L."/>
            <person name="Reich F."/>
            <person name="Hammerl J."/>
        </authorList>
    </citation>
    <scope>NUCLEOTIDE SEQUENCE [LARGE SCALE GENOMIC DNA]</scope>
    <source>
        <strain evidence="1 4">20-MO00624-0</strain>
    </source>
</reference>